<evidence type="ECO:0000313" key="4">
    <source>
        <dbReference type="Proteomes" id="UP000195326"/>
    </source>
</evidence>
<dbReference type="PANTHER" id="PTHR33744">
    <property type="entry name" value="CARBOHYDRATE DIACID REGULATOR"/>
    <property type="match status" value="1"/>
</dbReference>
<evidence type="ECO:0000259" key="1">
    <source>
        <dbReference type="Pfam" id="PF07905"/>
    </source>
</evidence>
<dbReference type="Proteomes" id="UP000195326">
    <property type="component" value="Unassembled WGS sequence"/>
</dbReference>
<evidence type="ECO:0000259" key="2">
    <source>
        <dbReference type="Pfam" id="PF13556"/>
    </source>
</evidence>
<protein>
    <recommendedName>
        <fullName evidence="5">PucR family transcriptional regulator</fullName>
    </recommendedName>
</protein>
<evidence type="ECO:0008006" key="5">
    <source>
        <dbReference type="Google" id="ProtNLM"/>
    </source>
</evidence>
<dbReference type="InterPro" id="IPR051448">
    <property type="entry name" value="CdaR-like_regulators"/>
</dbReference>
<feature type="domain" description="Purine catabolism PurC-like" evidence="1">
    <location>
        <begin position="8"/>
        <end position="130"/>
    </location>
</feature>
<dbReference type="Pfam" id="PF13556">
    <property type="entry name" value="HTH_30"/>
    <property type="match status" value="1"/>
</dbReference>
<dbReference type="RefSeq" id="WP_087414794.1">
    <property type="nucleotide sequence ID" value="NZ_NFKL01000007.1"/>
</dbReference>
<gene>
    <name evidence="3" type="ORF">B5F15_06480</name>
</gene>
<name>A0A1Y4LR37_9FIRM</name>
<dbReference type="InterPro" id="IPR042070">
    <property type="entry name" value="PucR_C-HTH_sf"/>
</dbReference>
<dbReference type="Gene3D" id="1.10.10.2840">
    <property type="entry name" value="PucR C-terminal helix-turn-helix domain"/>
    <property type="match status" value="1"/>
</dbReference>
<accession>A0A1Y4LR37</accession>
<dbReference type="STRING" id="501571.GCA_900143195_01105"/>
<feature type="domain" description="PucR C-terminal helix-turn-helix" evidence="2">
    <location>
        <begin position="316"/>
        <end position="360"/>
    </location>
</feature>
<evidence type="ECO:0000313" key="3">
    <source>
        <dbReference type="EMBL" id="OUP59106.1"/>
    </source>
</evidence>
<reference evidence="4" key="1">
    <citation type="submission" date="2017-04" db="EMBL/GenBank/DDBJ databases">
        <title>Function of individual gut microbiota members based on whole genome sequencing of pure cultures obtained from chicken caecum.</title>
        <authorList>
            <person name="Medvecky M."/>
            <person name="Cejkova D."/>
            <person name="Polansky O."/>
            <person name="Karasova D."/>
            <person name="Kubasova T."/>
            <person name="Cizek A."/>
            <person name="Rychlik I."/>
        </authorList>
    </citation>
    <scope>NUCLEOTIDE SEQUENCE [LARGE SCALE GENOMIC DNA]</scope>
    <source>
        <strain evidence="4">An179</strain>
    </source>
</reference>
<dbReference type="Pfam" id="PF07905">
    <property type="entry name" value="PucR"/>
    <property type="match status" value="1"/>
</dbReference>
<dbReference type="InterPro" id="IPR025736">
    <property type="entry name" value="PucR_C-HTH_dom"/>
</dbReference>
<proteinExistence type="predicted"/>
<dbReference type="PANTHER" id="PTHR33744:SF1">
    <property type="entry name" value="DNA-BINDING TRANSCRIPTIONAL ACTIVATOR ADER"/>
    <property type="match status" value="1"/>
</dbReference>
<dbReference type="EMBL" id="NFKL01000007">
    <property type="protein sequence ID" value="OUP59106.1"/>
    <property type="molecule type" value="Genomic_DNA"/>
</dbReference>
<sequence length="389" mass="44169">MNVSLHYILENPLFEHAQLLAGADGCFRTVERVSVFDSPFGMDVIEQGIIAPGDFFVTGLLQFSADSDALFEVFRVLIAGQCSGVCLIAQQPVLINDRIRALCDQNHFPIVYLSDDIAYAQIMDTINRYIAIENLNLINQLRLDKICNDQTTASERIHLLESMNRQIGSQIMAVCFLGRLQSQLAGFEWNTLWLSRAGDIYIDEHQNRIILLSADDAHALRVHLDVTRNTIAQYFEQTTLGISRSYPRHWVAKAVQEARIALDMACAEGVSEQSYDPLSITQLLFPLRNSREAQDFCAAFTHVLRAGTSPEGCRELWNTLQVFVHCTGDFKKSAQMLRQHENTVRYRINRVKTLLNMEHDPIRFYEAVGAAVHLHQILGRDPEFEDLLK</sequence>
<dbReference type="InterPro" id="IPR012914">
    <property type="entry name" value="PucR_dom"/>
</dbReference>
<organism evidence="3 4">
    <name type="scientific">Butyricicoccus pullicaecorum</name>
    <dbReference type="NCBI Taxonomy" id="501571"/>
    <lineage>
        <taxon>Bacteria</taxon>
        <taxon>Bacillati</taxon>
        <taxon>Bacillota</taxon>
        <taxon>Clostridia</taxon>
        <taxon>Eubacteriales</taxon>
        <taxon>Butyricicoccaceae</taxon>
        <taxon>Butyricicoccus</taxon>
    </lineage>
</organism>
<comment type="caution">
    <text evidence="3">The sequence shown here is derived from an EMBL/GenBank/DDBJ whole genome shotgun (WGS) entry which is preliminary data.</text>
</comment>
<dbReference type="AlphaFoldDB" id="A0A1Y4LR37"/>